<protein>
    <submittedName>
        <fullName evidence="1">Uncharacterized protein</fullName>
    </submittedName>
</protein>
<name>A0A8H3UIF7_VENIN</name>
<dbReference type="Proteomes" id="UP000447873">
    <property type="component" value="Unassembled WGS sequence"/>
</dbReference>
<proteinExistence type="predicted"/>
<gene>
    <name evidence="1" type="ORF">EG328_006999</name>
</gene>
<sequence length="162" mass="18461">MPPYAKLSHDLKWSKYPALLNFWLFRTTIPEESSKLWHYKDSSPACYGKSGEATNFECWSSYMSPTHLPATPAPSISKVESSPPIPTPLDHCLDVQQDSTINLLQLRSPLTLESNDDKLMFGREHAVSLRTPRMLCRTSGGKERKLVDVRVDEFRVRVRPVT</sequence>
<dbReference type="AlphaFoldDB" id="A0A8H3UIF7"/>
<evidence type="ECO:0000313" key="2">
    <source>
        <dbReference type="Proteomes" id="UP000447873"/>
    </source>
</evidence>
<reference evidence="1 2" key="1">
    <citation type="submission" date="2018-12" db="EMBL/GenBank/DDBJ databases">
        <title>Venturia inaequalis Genome Resource.</title>
        <authorList>
            <person name="Lichtner F.J."/>
        </authorList>
    </citation>
    <scope>NUCLEOTIDE SEQUENCE [LARGE SCALE GENOMIC DNA]</scope>
    <source>
        <strain evidence="1 2">120213</strain>
    </source>
</reference>
<evidence type="ECO:0000313" key="1">
    <source>
        <dbReference type="EMBL" id="KAE9969244.1"/>
    </source>
</evidence>
<organism evidence="1 2">
    <name type="scientific">Venturia inaequalis</name>
    <name type="common">Apple scab fungus</name>
    <dbReference type="NCBI Taxonomy" id="5025"/>
    <lineage>
        <taxon>Eukaryota</taxon>
        <taxon>Fungi</taxon>
        <taxon>Dikarya</taxon>
        <taxon>Ascomycota</taxon>
        <taxon>Pezizomycotina</taxon>
        <taxon>Dothideomycetes</taxon>
        <taxon>Pleosporomycetidae</taxon>
        <taxon>Venturiales</taxon>
        <taxon>Venturiaceae</taxon>
        <taxon>Venturia</taxon>
    </lineage>
</organism>
<accession>A0A8H3UIF7</accession>
<comment type="caution">
    <text evidence="1">The sequence shown here is derived from an EMBL/GenBank/DDBJ whole genome shotgun (WGS) entry which is preliminary data.</text>
</comment>
<dbReference type="EMBL" id="WNWS01000374">
    <property type="protein sequence ID" value="KAE9969244.1"/>
    <property type="molecule type" value="Genomic_DNA"/>
</dbReference>